<evidence type="ECO:0000256" key="3">
    <source>
        <dbReference type="ARBA" id="ARBA00016923"/>
    </source>
</evidence>
<keyword evidence="13" id="KW-0808">Transferase</keyword>
<evidence type="ECO:0000256" key="10">
    <source>
        <dbReference type="ARBA" id="ARBA00047913"/>
    </source>
</evidence>
<dbReference type="SUPFAM" id="SSF89095">
    <property type="entry name" value="GatB/YqeY motif"/>
    <property type="match status" value="1"/>
</dbReference>
<dbReference type="RefSeq" id="WP_126448982.1">
    <property type="nucleotide sequence ID" value="NZ_AP018553.1"/>
</dbReference>
<reference evidence="14" key="4">
    <citation type="submission" date="2020-09" db="EMBL/GenBank/DDBJ databases">
        <authorList>
            <person name="Sun Q."/>
            <person name="Ohkuma M."/>
        </authorList>
    </citation>
    <scope>NUCLEOTIDE SEQUENCE</scope>
    <source>
        <strain evidence="14">JCM 31740</strain>
    </source>
</reference>
<dbReference type="SMART" id="SM00845">
    <property type="entry name" value="GatB_Yqey"/>
    <property type="match status" value="1"/>
</dbReference>
<reference evidence="14" key="1">
    <citation type="journal article" date="2014" name="Int. J. Syst. Evol. Microbiol.">
        <title>Complete genome sequence of Corynebacterium casei LMG S-19264T (=DSM 44701T), isolated from a smear-ripened cheese.</title>
        <authorList>
            <consortium name="US DOE Joint Genome Institute (JGI-PGF)"/>
            <person name="Walter F."/>
            <person name="Albersmeier A."/>
            <person name="Kalinowski J."/>
            <person name="Ruckert C."/>
        </authorList>
    </citation>
    <scope>NUCLEOTIDE SEQUENCE</scope>
    <source>
        <strain evidence="14">JCM 31740</strain>
    </source>
</reference>
<dbReference type="PANTHER" id="PTHR11659">
    <property type="entry name" value="GLUTAMYL-TRNA GLN AMIDOTRANSFERASE SUBUNIT B MITOCHONDRIAL AND PROKARYOTIC PET112-RELATED"/>
    <property type="match status" value="1"/>
</dbReference>
<keyword evidence="15" id="KW-1185">Reference proteome</keyword>
<dbReference type="NCBIfam" id="TIGR00133">
    <property type="entry name" value="gatB"/>
    <property type="match status" value="1"/>
</dbReference>
<dbReference type="GO" id="GO:0016740">
    <property type="term" value="F:transferase activity"/>
    <property type="evidence" value="ECO:0007669"/>
    <property type="project" value="UniProtKB-KW"/>
</dbReference>
<comment type="catalytic activity">
    <reaction evidence="10 11">
        <text>L-glutamyl-tRNA(Gln) + L-glutamine + ATP + H2O = L-glutaminyl-tRNA(Gln) + L-glutamate + ADP + phosphate + H(+)</text>
        <dbReference type="Rhea" id="RHEA:17521"/>
        <dbReference type="Rhea" id="RHEA-COMP:9681"/>
        <dbReference type="Rhea" id="RHEA-COMP:9684"/>
        <dbReference type="ChEBI" id="CHEBI:15377"/>
        <dbReference type="ChEBI" id="CHEBI:15378"/>
        <dbReference type="ChEBI" id="CHEBI:29985"/>
        <dbReference type="ChEBI" id="CHEBI:30616"/>
        <dbReference type="ChEBI" id="CHEBI:43474"/>
        <dbReference type="ChEBI" id="CHEBI:58359"/>
        <dbReference type="ChEBI" id="CHEBI:78520"/>
        <dbReference type="ChEBI" id="CHEBI:78521"/>
        <dbReference type="ChEBI" id="CHEBI:456216"/>
    </reaction>
</comment>
<evidence type="ECO:0000256" key="11">
    <source>
        <dbReference type="HAMAP-Rule" id="MF_00121"/>
    </source>
</evidence>
<evidence type="ECO:0000256" key="6">
    <source>
        <dbReference type="ARBA" id="ARBA00022840"/>
    </source>
</evidence>
<dbReference type="Pfam" id="PF02934">
    <property type="entry name" value="GatB_N"/>
    <property type="match status" value="1"/>
</dbReference>
<dbReference type="OrthoDB" id="52755at2157"/>
<dbReference type="EMBL" id="BMQS01000001">
    <property type="protein sequence ID" value="GGT86911.1"/>
    <property type="molecule type" value="Genomic_DNA"/>
</dbReference>
<evidence type="ECO:0000256" key="2">
    <source>
        <dbReference type="ARBA" id="ARBA00011123"/>
    </source>
</evidence>
<evidence type="ECO:0000256" key="8">
    <source>
        <dbReference type="ARBA" id="ARBA00024799"/>
    </source>
</evidence>
<keyword evidence="7 11" id="KW-0648">Protein biosynthesis</keyword>
<keyword evidence="6 11" id="KW-0067">ATP-binding</keyword>
<evidence type="ECO:0000256" key="9">
    <source>
        <dbReference type="ARBA" id="ARBA00047380"/>
    </source>
</evidence>
<dbReference type="GO" id="GO:0005524">
    <property type="term" value="F:ATP binding"/>
    <property type="evidence" value="ECO:0007669"/>
    <property type="project" value="UniProtKB-KW"/>
</dbReference>
<dbReference type="Proteomes" id="UP000616143">
    <property type="component" value="Unassembled WGS sequence"/>
</dbReference>
<dbReference type="NCBIfam" id="NF004012">
    <property type="entry name" value="PRK05477.1-2"/>
    <property type="match status" value="1"/>
</dbReference>
<dbReference type="AlphaFoldDB" id="A0A348B0D9"/>
<dbReference type="InterPro" id="IPR017959">
    <property type="entry name" value="Asn/Gln-tRNA_amidoTrfase_suB/E"/>
</dbReference>
<keyword evidence="5 11" id="KW-0547">Nucleotide-binding</keyword>
<dbReference type="SUPFAM" id="SSF55931">
    <property type="entry name" value="Glutamine synthetase/guanido kinase"/>
    <property type="match status" value="1"/>
</dbReference>
<accession>A0A348B0D9</accession>
<dbReference type="EC" id="6.3.5.-" evidence="11"/>
<dbReference type="PANTHER" id="PTHR11659:SF0">
    <property type="entry name" value="GLUTAMYL-TRNA(GLN) AMIDOTRANSFERASE SUBUNIT B, MITOCHONDRIAL"/>
    <property type="match status" value="1"/>
</dbReference>
<dbReference type="InterPro" id="IPR006075">
    <property type="entry name" value="Asn/Gln-tRNA_Trfase_suB/E_cat"/>
</dbReference>
<dbReference type="GeneID" id="38665516"/>
<dbReference type="Gene3D" id="1.10.10.410">
    <property type="match status" value="1"/>
</dbReference>
<evidence type="ECO:0000256" key="7">
    <source>
        <dbReference type="ARBA" id="ARBA00022917"/>
    </source>
</evidence>
<keyword evidence="4 11" id="KW-0436">Ligase</keyword>
<gene>
    <name evidence="11" type="primary">gatB</name>
    <name evidence="14" type="ORF">GCM10007116_01140</name>
    <name evidence="13" type="ORF">HS1genome_0030</name>
</gene>
<reference evidence="13" key="3">
    <citation type="journal article" date="2019" name="BMC Res. Notes">
        <title>Complete genome sequence of the Sulfodiicoccus acidiphilus strain HS-1T, the first crenarchaeon that lacks polB3, isolated from an acidic hot spring in Ohwaku-dani, Hakone, Japan.</title>
        <authorList>
            <person name="Sakai H.D."/>
            <person name="Kurosawa N."/>
        </authorList>
    </citation>
    <scope>NUCLEOTIDE SEQUENCE</scope>
    <source>
        <strain evidence="13">HS-1</strain>
    </source>
</reference>
<organism evidence="13 15">
    <name type="scientific">Sulfodiicoccus acidiphilus</name>
    <dbReference type="NCBI Taxonomy" id="1670455"/>
    <lineage>
        <taxon>Archaea</taxon>
        <taxon>Thermoproteota</taxon>
        <taxon>Thermoprotei</taxon>
        <taxon>Sulfolobales</taxon>
        <taxon>Sulfolobaceae</taxon>
        <taxon>Sulfodiicoccus</taxon>
    </lineage>
</organism>
<dbReference type="InterPro" id="IPR018027">
    <property type="entry name" value="Asn/Gln_amidotransferase"/>
</dbReference>
<dbReference type="GO" id="GO:0070681">
    <property type="term" value="P:glutaminyl-tRNAGln biosynthesis via transamidation"/>
    <property type="evidence" value="ECO:0007669"/>
    <property type="project" value="TreeGrafter"/>
</dbReference>
<evidence type="ECO:0000313" key="13">
    <source>
        <dbReference type="EMBL" id="BBD71641.1"/>
    </source>
</evidence>
<protein>
    <recommendedName>
        <fullName evidence="3 11">Aspartyl/glutamyl-tRNA(Asn/Gln) amidotransferase subunit B</fullName>
        <shortName evidence="11">Asp/Glu-ADT subunit B</shortName>
        <ecNumber evidence="11">6.3.5.-</ecNumber>
    </recommendedName>
</protein>
<comment type="subunit">
    <text evidence="2 11">Heterotrimer of A, B and C subunits.</text>
</comment>
<dbReference type="KEGG" id="sacd:HS1genome_0030"/>
<name>A0A348B0D9_9CREN</name>
<dbReference type="Gene3D" id="1.10.150.380">
    <property type="entry name" value="GatB domain, N-terminal subdomain"/>
    <property type="match status" value="1"/>
</dbReference>
<dbReference type="Proteomes" id="UP000276741">
    <property type="component" value="Chromosome"/>
</dbReference>
<dbReference type="GO" id="GO:0050567">
    <property type="term" value="F:glutaminyl-tRNA synthase (glutamine-hydrolyzing) activity"/>
    <property type="evidence" value="ECO:0007669"/>
    <property type="project" value="UniProtKB-UniRule"/>
</dbReference>
<evidence type="ECO:0000256" key="1">
    <source>
        <dbReference type="ARBA" id="ARBA00005306"/>
    </source>
</evidence>
<dbReference type="InterPro" id="IPR023168">
    <property type="entry name" value="GatB_Yqey_C_2"/>
</dbReference>
<comment type="similarity">
    <text evidence="1 11">Belongs to the GatB/GatE family. GatB subfamily.</text>
</comment>
<dbReference type="InterPro" id="IPR042114">
    <property type="entry name" value="GatB_C_1"/>
</dbReference>
<dbReference type="Pfam" id="PF02637">
    <property type="entry name" value="GatB_Yqey"/>
    <property type="match status" value="1"/>
</dbReference>
<reference evidence="15" key="2">
    <citation type="submission" date="2018-04" db="EMBL/GenBank/DDBJ databases">
        <title>Complete genome sequence of Sulfodiicoccus acidiphilus strain HS-1.</title>
        <authorList>
            <person name="Sakai H.D."/>
            <person name="Kurosawa N."/>
        </authorList>
    </citation>
    <scope>NUCLEOTIDE SEQUENCE [LARGE SCALE GENOMIC DNA]</scope>
    <source>
        <strain evidence="15">HS-1</strain>
    </source>
</reference>
<dbReference type="InterPro" id="IPR004413">
    <property type="entry name" value="GatB"/>
</dbReference>
<comment type="function">
    <text evidence="8 11">Allows the formation of correctly charged Asn-tRNA(Asn) or Gln-tRNA(Gln) through the transamidation of misacylated Asp-tRNA(Asn) or Glu-tRNA(Gln) in organisms which lack either or both of asparaginyl-tRNA or glutaminyl-tRNA synthetases. The reaction takes place in the presence of glutamine and ATP through an activated phospho-Asp-tRNA(Asn) or phospho-Glu-tRNA(Gln).</text>
</comment>
<dbReference type="InterPro" id="IPR003789">
    <property type="entry name" value="Asn/Gln_tRNA_amidoTrase-B-like"/>
</dbReference>
<dbReference type="HAMAP" id="MF_00121">
    <property type="entry name" value="GatB"/>
    <property type="match status" value="1"/>
</dbReference>
<evidence type="ECO:0000256" key="5">
    <source>
        <dbReference type="ARBA" id="ARBA00022741"/>
    </source>
</evidence>
<evidence type="ECO:0000313" key="15">
    <source>
        <dbReference type="Proteomes" id="UP000276741"/>
    </source>
</evidence>
<sequence>MVLVGLEVHAHLTALRTKLFCPCPSDYVGKQPNSNVCPICLGLPGAIPVFNERALRLAIMVGIALGSRISNKVTFVRKHYFYPDMSKNYQISQYDGPGTEAIAMGGQLRIRNKNVRIRRINIEEDPAKSVYPTGSMLTSQYTLLDYNRSGMGMLEIVTEPDMSEPRETREFLEKLRSVLEHLGVCDGSIEGAIRADANVSVEGGERVEVKNIGSAKDVELAVAYEISRQRAAVSQGIPVKRETRHWDAERRVTVPLRSKETEEDYRYFPDPDLPPISVNPTLIEEIRKSMPELPDQRIERFIKQYGISSYNANVLVMNKQLADFFEKVAEQYHDYTKASSLIINDYLRWLNERDLSIAQAKAGPRELAELLKMLDEGIITIKIAKEFLPRMIYEGKAPKELVEATSMTALRDRETLEAVVDSVIKENPKAVKEAKREPKAIHYLVGQVMKKTSKRAEPETVYKLLEKRIKETSM</sequence>
<dbReference type="NCBIfam" id="NF004014">
    <property type="entry name" value="PRK05477.1-4"/>
    <property type="match status" value="1"/>
</dbReference>
<dbReference type="GO" id="GO:0006412">
    <property type="term" value="P:translation"/>
    <property type="evidence" value="ECO:0007669"/>
    <property type="project" value="UniProtKB-UniRule"/>
</dbReference>
<feature type="domain" description="Asn/Gln amidotransferase" evidence="12">
    <location>
        <begin position="323"/>
        <end position="469"/>
    </location>
</feature>
<evidence type="ECO:0000313" key="14">
    <source>
        <dbReference type="EMBL" id="GGT86911.1"/>
    </source>
</evidence>
<dbReference type="InterPro" id="IPR014746">
    <property type="entry name" value="Gln_synth/guanido_kin_cat_dom"/>
</dbReference>
<proteinExistence type="inferred from homology"/>
<dbReference type="EMBL" id="AP018553">
    <property type="protein sequence ID" value="BBD71641.1"/>
    <property type="molecule type" value="Genomic_DNA"/>
</dbReference>
<evidence type="ECO:0000259" key="12">
    <source>
        <dbReference type="SMART" id="SM00845"/>
    </source>
</evidence>
<evidence type="ECO:0000256" key="4">
    <source>
        <dbReference type="ARBA" id="ARBA00022598"/>
    </source>
</evidence>
<comment type="catalytic activity">
    <reaction evidence="9 11">
        <text>L-aspartyl-tRNA(Asn) + L-glutamine + ATP + H2O = L-asparaginyl-tRNA(Asn) + L-glutamate + ADP + phosphate + 2 H(+)</text>
        <dbReference type="Rhea" id="RHEA:14513"/>
        <dbReference type="Rhea" id="RHEA-COMP:9674"/>
        <dbReference type="Rhea" id="RHEA-COMP:9677"/>
        <dbReference type="ChEBI" id="CHEBI:15377"/>
        <dbReference type="ChEBI" id="CHEBI:15378"/>
        <dbReference type="ChEBI" id="CHEBI:29985"/>
        <dbReference type="ChEBI" id="CHEBI:30616"/>
        <dbReference type="ChEBI" id="CHEBI:43474"/>
        <dbReference type="ChEBI" id="CHEBI:58359"/>
        <dbReference type="ChEBI" id="CHEBI:78515"/>
        <dbReference type="ChEBI" id="CHEBI:78516"/>
        <dbReference type="ChEBI" id="CHEBI:456216"/>
    </reaction>
</comment>
<dbReference type="FunFam" id="1.10.10.410:FF:000001">
    <property type="entry name" value="Aspartyl/glutamyl-tRNA(Asn/Gln) amidotransferase subunit B"/>
    <property type="match status" value="1"/>
</dbReference>